<dbReference type="Pfam" id="PF09335">
    <property type="entry name" value="VTT_dom"/>
    <property type="match status" value="1"/>
</dbReference>
<sequence length="206" mass="23071">MKKFFTIAIYTLLVILLFINKDVFLAWIRSGDELSIIISMLFFALLVFFPVVPFVVAAGIIGASFGVILGTAIILSGVIAGTIIMFLMARYGFQDWVQRMLDKFPKIKNYKTYFEQNAFIGILGLRIVPIIPSPLVNILCGITKVRLETFIVASLLGKLPRTVIFTIAGIQVTQNTILSIAIYAVYFLLISILVTWKMKQQTNVHT</sequence>
<feature type="transmembrane region" description="Helical" evidence="6">
    <location>
        <begin position="176"/>
        <end position="196"/>
    </location>
</feature>
<feature type="transmembrane region" description="Helical" evidence="6">
    <location>
        <begin position="150"/>
        <end position="170"/>
    </location>
</feature>
<feature type="transmembrane region" description="Helical" evidence="6">
    <location>
        <begin position="118"/>
        <end position="138"/>
    </location>
</feature>
<name>A0A917H7G4_9BACI</name>
<dbReference type="GO" id="GO:0005886">
    <property type="term" value="C:plasma membrane"/>
    <property type="evidence" value="ECO:0007669"/>
    <property type="project" value="UniProtKB-SubCell"/>
</dbReference>
<evidence type="ECO:0000256" key="3">
    <source>
        <dbReference type="ARBA" id="ARBA00022692"/>
    </source>
</evidence>
<dbReference type="EMBL" id="BMFR01000003">
    <property type="protein sequence ID" value="GGG69501.1"/>
    <property type="molecule type" value="Genomic_DNA"/>
</dbReference>
<evidence type="ECO:0000313" key="9">
    <source>
        <dbReference type="Proteomes" id="UP000622860"/>
    </source>
</evidence>
<evidence type="ECO:0000313" key="8">
    <source>
        <dbReference type="EMBL" id="GGG69501.1"/>
    </source>
</evidence>
<dbReference type="InterPro" id="IPR032816">
    <property type="entry name" value="VTT_dom"/>
</dbReference>
<comment type="caution">
    <text evidence="8">The sequence shown here is derived from an EMBL/GenBank/DDBJ whole genome shotgun (WGS) entry which is preliminary data.</text>
</comment>
<dbReference type="RefSeq" id="WP_188454450.1">
    <property type="nucleotide sequence ID" value="NZ_BMFR01000003.1"/>
</dbReference>
<keyword evidence="3 6" id="KW-0812">Transmembrane</keyword>
<reference evidence="8" key="1">
    <citation type="journal article" date="2014" name="Int. J. Syst. Evol. Microbiol.">
        <title>Complete genome sequence of Corynebacterium casei LMG S-19264T (=DSM 44701T), isolated from a smear-ripened cheese.</title>
        <authorList>
            <consortium name="US DOE Joint Genome Institute (JGI-PGF)"/>
            <person name="Walter F."/>
            <person name="Albersmeier A."/>
            <person name="Kalinowski J."/>
            <person name="Ruckert C."/>
        </authorList>
    </citation>
    <scope>NUCLEOTIDE SEQUENCE</scope>
    <source>
        <strain evidence="8">CGMCC 1.12754</strain>
    </source>
</reference>
<dbReference type="AlphaFoldDB" id="A0A917H7G4"/>
<proteinExistence type="inferred from homology"/>
<comment type="subcellular location">
    <subcellularLocation>
        <location evidence="1 6">Cell membrane</location>
        <topology evidence="1 6">Multi-pass membrane protein</topology>
    </subcellularLocation>
</comment>
<evidence type="ECO:0000256" key="1">
    <source>
        <dbReference type="ARBA" id="ARBA00004651"/>
    </source>
</evidence>
<feature type="transmembrane region" description="Helical" evidence="6">
    <location>
        <begin position="7"/>
        <end position="28"/>
    </location>
</feature>
<keyword evidence="5 6" id="KW-0472">Membrane</keyword>
<evidence type="ECO:0000256" key="4">
    <source>
        <dbReference type="ARBA" id="ARBA00022989"/>
    </source>
</evidence>
<dbReference type="PANTHER" id="PTHR12677">
    <property type="entry name" value="GOLGI APPARATUS MEMBRANE PROTEIN TVP38-RELATED"/>
    <property type="match status" value="1"/>
</dbReference>
<dbReference type="Proteomes" id="UP000622860">
    <property type="component" value="Unassembled WGS sequence"/>
</dbReference>
<dbReference type="InterPro" id="IPR015414">
    <property type="entry name" value="TMEM64"/>
</dbReference>
<accession>A0A917H7G4</accession>
<evidence type="ECO:0000256" key="5">
    <source>
        <dbReference type="ARBA" id="ARBA00023136"/>
    </source>
</evidence>
<feature type="domain" description="VTT" evidence="7">
    <location>
        <begin position="50"/>
        <end position="170"/>
    </location>
</feature>
<feature type="transmembrane region" description="Helical" evidence="6">
    <location>
        <begin position="67"/>
        <end position="93"/>
    </location>
</feature>
<dbReference type="PANTHER" id="PTHR12677:SF59">
    <property type="entry name" value="GOLGI APPARATUS MEMBRANE PROTEIN TVP38-RELATED"/>
    <property type="match status" value="1"/>
</dbReference>
<keyword evidence="9" id="KW-1185">Reference proteome</keyword>
<evidence type="ECO:0000259" key="7">
    <source>
        <dbReference type="Pfam" id="PF09335"/>
    </source>
</evidence>
<comment type="similarity">
    <text evidence="6">Belongs to the TVP38/TMEM64 family.</text>
</comment>
<organism evidence="8 9">
    <name type="scientific">Virgibacillus oceani</name>
    <dbReference type="NCBI Taxonomy" id="1479511"/>
    <lineage>
        <taxon>Bacteria</taxon>
        <taxon>Bacillati</taxon>
        <taxon>Bacillota</taxon>
        <taxon>Bacilli</taxon>
        <taxon>Bacillales</taxon>
        <taxon>Bacillaceae</taxon>
        <taxon>Virgibacillus</taxon>
    </lineage>
</organism>
<keyword evidence="4 6" id="KW-1133">Transmembrane helix</keyword>
<feature type="transmembrane region" description="Helical" evidence="6">
    <location>
        <begin position="34"/>
        <end position="60"/>
    </location>
</feature>
<gene>
    <name evidence="8" type="ORF">GCM10011398_11880</name>
</gene>
<protein>
    <recommendedName>
        <fullName evidence="6">TVP38/TMEM64 family membrane protein</fullName>
    </recommendedName>
</protein>
<reference evidence="8" key="2">
    <citation type="submission" date="2020-09" db="EMBL/GenBank/DDBJ databases">
        <authorList>
            <person name="Sun Q."/>
            <person name="Zhou Y."/>
        </authorList>
    </citation>
    <scope>NUCLEOTIDE SEQUENCE</scope>
    <source>
        <strain evidence="8">CGMCC 1.12754</strain>
    </source>
</reference>
<evidence type="ECO:0000256" key="2">
    <source>
        <dbReference type="ARBA" id="ARBA00022475"/>
    </source>
</evidence>
<keyword evidence="2 6" id="KW-1003">Cell membrane</keyword>
<evidence type="ECO:0000256" key="6">
    <source>
        <dbReference type="RuleBase" id="RU366058"/>
    </source>
</evidence>